<dbReference type="GO" id="GO:0016491">
    <property type="term" value="F:oxidoreductase activity"/>
    <property type="evidence" value="ECO:0007669"/>
    <property type="project" value="UniProtKB-KW"/>
</dbReference>
<dbReference type="Proteomes" id="UP001143981">
    <property type="component" value="Unassembled WGS sequence"/>
</dbReference>
<evidence type="ECO:0000313" key="3">
    <source>
        <dbReference type="EMBL" id="KAJ1730616.1"/>
    </source>
</evidence>
<keyword evidence="4" id="KW-1185">Reference proteome</keyword>
<comment type="caution">
    <text evidence="3">The sequence shown here is derived from an EMBL/GenBank/DDBJ whole genome shotgun (WGS) entry which is preliminary data.</text>
</comment>
<dbReference type="InterPro" id="IPR013121">
    <property type="entry name" value="Fe_red_NAD-bd_6"/>
</dbReference>
<dbReference type="PANTHER" id="PTHR11972">
    <property type="entry name" value="NADPH OXIDASE"/>
    <property type="match status" value="1"/>
</dbReference>
<dbReference type="OrthoDB" id="167398at2759"/>
<organism evidence="3 4">
    <name type="scientific">Coemansia biformis</name>
    <dbReference type="NCBI Taxonomy" id="1286918"/>
    <lineage>
        <taxon>Eukaryota</taxon>
        <taxon>Fungi</taxon>
        <taxon>Fungi incertae sedis</taxon>
        <taxon>Zoopagomycota</taxon>
        <taxon>Kickxellomycotina</taxon>
        <taxon>Kickxellomycetes</taxon>
        <taxon>Kickxellales</taxon>
        <taxon>Kickxellaceae</taxon>
        <taxon>Coemansia</taxon>
    </lineage>
</organism>
<dbReference type="EMBL" id="JANBOI010000430">
    <property type="protein sequence ID" value="KAJ1730616.1"/>
    <property type="molecule type" value="Genomic_DNA"/>
</dbReference>
<evidence type="ECO:0000313" key="4">
    <source>
        <dbReference type="Proteomes" id="UP001143981"/>
    </source>
</evidence>
<protein>
    <recommendedName>
        <fullName evidence="2">Ferric reductase NAD binding domain-containing protein</fullName>
    </recommendedName>
</protein>
<evidence type="ECO:0000256" key="1">
    <source>
        <dbReference type="ARBA" id="ARBA00023002"/>
    </source>
</evidence>
<dbReference type="PANTHER" id="PTHR11972:SF153">
    <property type="entry name" value="SUPEROXIDE-GENERATING NADPH OXIDASE HEAVY CHAIN SUBUNIT A"/>
    <property type="match status" value="1"/>
</dbReference>
<dbReference type="PRINTS" id="PR00466">
    <property type="entry name" value="GP91PHOX"/>
</dbReference>
<dbReference type="Pfam" id="PF08030">
    <property type="entry name" value="NAD_binding_6"/>
    <property type="match status" value="1"/>
</dbReference>
<accession>A0A9W7Y7H3</accession>
<evidence type="ECO:0000259" key="2">
    <source>
        <dbReference type="Pfam" id="PF08030"/>
    </source>
</evidence>
<dbReference type="InterPro" id="IPR039261">
    <property type="entry name" value="FNR_nucleotide-bd"/>
</dbReference>
<dbReference type="Gene3D" id="3.40.50.80">
    <property type="entry name" value="Nucleotide-binding domain of ferredoxin-NADP reductase (FNR) module"/>
    <property type="match status" value="1"/>
</dbReference>
<gene>
    <name evidence="3" type="ORF">LPJ61_002915</name>
</gene>
<dbReference type="AlphaFoldDB" id="A0A9W7Y7H3"/>
<proteinExistence type="predicted"/>
<dbReference type="InterPro" id="IPR000778">
    <property type="entry name" value="Cyt_b245_heavy_chain"/>
</dbReference>
<dbReference type="InterPro" id="IPR050369">
    <property type="entry name" value="RBOH/FRE"/>
</dbReference>
<keyword evidence="1" id="KW-0560">Oxidoreductase</keyword>
<feature type="non-terminal residue" evidence="3">
    <location>
        <position position="1"/>
    </location>
</feature>
<dbReference type="SUPFAM" id="SSF52343">
    <property type="entry name" value="Ferredoxin reductase-like, C-terminal NADP-linked domain"/>
    <property type="match status" value="1"/>
</dbReference>
<reference evidence="3" key="1">
    <citation type="submission" date="2022-07" db="EMBL/GenBank/DDBJ databases">
        <title>Phylogenomic reconstructions and comparative analyses of Kickxellomycotina fungi.</title>
        <authorList>
            <person name="Reynolds N.K."/>
            <person name="Stajich J.E."/>
            <person name="Barry K."/>
            <person name="Grigoriev I.V."/>
            <person name="Crous P."/>
            <person name="Smith M.E."/>
        </authorList>
    </citation>
    <scope>NUCLEOTIDE SEQUENCE</scope>
    <source>
        <strain evidence="3">BCRC 34381</strain>
    </source>
</reference>
<dbReference type="GO" id="GO:0005886">
    <property type="term" value="C:plasma membrane"/>
    <property type="evidence" value="ECO:0007669"/>
    <property type="project" value="TreeGrafter"/>
</dbReference>
<feature type="domain" description="Ferric reductase NAD binding" evidence="2">
    <location>
        <begin position="93"/>
        <end position="243"/>
    </location>
</feature>
<name>A0A9W7Y7H3_9FUNG</name>
<sequence length="266" mass="29046">QLVILVPIASGISNDISEVVSPLDSAGTCPVALATKKNESDDCSFLGSDNSMDDNTWFVPGLEINQAKLPMILVDGPYNAPVETFFEYHANIVVAAGIGITPYIAALERVLSMCTRNIPVRTTQKTREELLPQRIYLIWVFRDISLLCLMQPALLRLRASARARDIVVPCIYVTGAVDVEHESTASDVFGRPMLQLSNGIRLSKGRPPMARMVSYMAGKHPSSRMGVFCCAPKKLAALVRSSVHDTNAAVAHQGTSMEMRSECFSM</sequence>